<evidence type="ECO:0000313" key="2">
    <source>
        <dbReference type="Proteomes" id="UP001189429"/>
    </source>
</evidence>
<organism evidence="1 2">
    <name type="scientific">Prorocentrum cordatum</name>
    <dbReference type="NCBI Taxonomy" id="2364126"/>
    <lineage>
        <taxon>Eukaryota</taxon>
        <taxon>Sar</taxon>
        <taxon>Alveolata</taxon>
        <taxon>Dinophyceae</taxon>
        <taxon>Prorocentrales</taxon>
        <taxon>Prorocentraceae</taxon>
        <taxon>Prorocentrum</taxon>
    </lineage>
</organism>
<dbReference type="Proteomes" id="UP001189429">
    <property type="component" value="Unassembled WGS sequence"/>
</dbReference>
<name>A0ABN9VN62_9DINO</name>
<accession>A0ABN9VN62</accession>
<sequence>MLPLLAFLARADPSGGKNGLTGTRNALLARGIPGIIGQMTLGSSFTSRNSPSSAKARCHWTHFSHALIPALQLMTSRSSFAFHISLSSVKAHCHCTPFSHALIPALQL</sequence>
<evidence type="ECO:0000313" key="1">
    <source>
        <dbReference type="EMBL" id="CAK0873305.1"/>
    </source>
</evidence>
<gene>
    <name evidence="1" type="ORF">PCOR1329_LOCUS58559</name>
</gene>
<protein>
    <recommendedName>
        <fullName evidence="3">H(+)-exporting diphosphatase</fullName>
    </recommendedName>
</protein>
<proteinExistence type="predicted"/>
<dbReference type="EMBL" id="CAUYUJ010017268">
    <property type="protein sequence ID" value="CAK0873305.1"/>
    <property type="molecule type" value="Genomic_DNA"/>
</dbReference>
<comment type="caution">
    <text evidence="1">The sequence shown here is derived from an EMBL/GenBank/DDBJ whole genome shotgun (WGS) entry which is preliminary data.</text>
</comment>
<evidence type="ECO:0008006" key="3">
    <source>
        <dbReference type="Google" id="ProtNLM"/>
    </source>
</evidence>
<reference evidence="1" key="1">
    <citation type="submission" date="2023-10" db="EMBL/GenBank/DDBJ databases">
        <authorList>
            <person name="Chen Y."/>
            <person name="Shah S."/>
            <person name="Dougan E. K."/>
            <person name="Thang M."/>
            <person name="Chan C."/>
        </authorList>
    </citation>
    <scope>NUCLEOTIDE SEQUENCE [LARGE SCALE GENOMIC DNA]</scope>
</reference>
<keyword evidence="2" id="KW-1185">Reference proteome</keyword>